<sequence>MPESVAPAMSLSTETMEMASGAWYCAGGKGCLPHARFWLKTGKHATEFFCKTLIASDTSTHDGFSVPRRATEKTLSIAG</sequence>
<dbReference type="EMBL" id="OX459126">
    <property type="protein sequence ID" value="CAI9117265.1"/>
    <property type="molecule type" value="Genomic_DNA"/>
</dbReference>
<keyword evidence="4" id="KW-0804">Transcription</keyword>
<comment type="subcellular location">
    <subcellularLocation>
        <location evidence="1">Nucleus</location>
    </subcellularLocation>
</comment>
<evidence type="ECO:0000256" key="5">
    <source>
        <dbReference type="ARBA" id="ARBA00023242"/>
    </source>
</evidence>
<dbReference type="Proteomes" id="UP001161247">
    <property type="component" value="Chromosome 9"/>
</dbReference>
<dbReference type="PANTHER" id="PTHR31384:SF115">
    <property type="entry name" value="AUXIN RESPONSE FACTOR 6"/>
    <property type="match status" value="1"/>
</dbReference>
<evidence type="ECO:0000313" key="6">
    <source>
        <dbReference type="EMBL" id="CAI9117265.1"/>
    </source>
</evidence>
<dbReference type="AlphaFoldDB" id="A0AAV1EC85"/>
<dbReference type="GO" id="GO:0009725">
    <property type="term" value="P:response to hormone"/>
    <property type="evidence" value="ECO:0007669"/>
    <property type="project" value="InterPro"/>
</dbReference>
<dbReference type="InterPro" id="IPR044835">
    <property type="entry name" value="ARF_plant"/>
</dbReference>
<dbReference type="InterPro" id="IPR015300">
    <property type="entry name" value="DNA-bd_pseudobarrel_sf"/>
</dbReference>
<accession>A0AAV1EC85</accession>
<protein>
    <submittedName>
        <fullName evidence="6">OLC1v1018619C1</fullName>
    </submittedName>
</protein>
<dbReference type="GO" id="GO:0003677">
    <property type="term" value="F:DNA binding"/>
    <property type="evidence" value="ECO:0007669"/>
    <property type="project" value="UniProtKB-KW"/>
</dbReference>
<evidence type="ECO:0000256" key="4">
    <source>
        <dbReference type="ARBA" id="ARBA00023163"/>
    </source>
</evidence>
<evidence type="ECO:0000256" key="1">
    <source>
        <dbReference type="ARBA" id="ARBA00004123"/>
    </source>
</evidence>
<evidence type="ECO:0000256" key="3">
    <source>
        <dbReference type="ARBA" id="ARBA00023125"/>
    </source>
</evidence>
<keyword evidence="3" id="KW-0238">DNA-binding</keyword>
<keyword evidence="2" id="KW-0805">Transcription regulation</keyword>
<proteinExistence type="predicted"/>
<dbReference type="GO" id="GO:0005634">
    <property type="term" value="C:nucleus"/>
    <property type="evidence" value="ECO:0007669"/>
    <property type="project" value="UniProtKB-SubCell"/>
</dbReference>
<name>A0AAV1EC85_OLDCO</name>
<organism evidence="6 7">
    <name type="scientific">Oldenlandia corymbosa var. corymbosa</name>
    <dbReference type="NCBI Taxonomy" id="529605"/>
    <lineage>
        <taxon>Eukaryota</taxon>
        <taxon>Viridiplantae</taxon>
        <taxon>Streptophyta</taxon>
        <taxon>Embryophyta</taxon>
        <taxon>Tracheophyta</taxon>
        <taxon>Spermatophyta</taxon>
        <taxon>Magnoliopsida</taxon>
        <taxon>eudicotyledons</taxon>
        <taxon>Gunneridae</taxon>
        <taxon>Pentapetalae</taxon>
        <taxon>asterids</taxon>
        <taxon>lamiids</taxon>
        <taxon>Gentianales</taxon>
        <taxon>Rubiaceae</taxon>
        <taxon>Rubioideae</taxon>
        <taxon>Spermacoceae</taxon>
        <taxon>Hedyotis-Oldenlandia complex</taxon>
        <taxon>Oldenlandia</taxon>
    </lineage>
</organism>
<evidence type="ECO:0000256" key="2">
    <source>
        <dbReference type="ARBA" id="ARBA00023015"/>
    </source>
</evidence>
<dbReference type="PANTHER" id="PTHR31384">
    <property type="entry name" value="AUXIN RESPONSE FACTOR 4-RELATED"/>
    <property type="match status" value="1"/>
</dbReference>
<gene>
    <name evidence="6" type="ORF">OLC1_LOCUS23355</name>
</gene>
<dbReference type="GO" id="GO:0006355">
    <property type="term" value="P:regulation of DNA-templated transcription"/>
    <property type="evidence" value="ECO:0007669"/>
    <property type="project" value="InterPro"/>
</dbReference>
<dbReference type="SUPFAM" id="SSF101936">
    <property type="entry name" value="DNA-binding pseudobarrel domain"/>
    <property type="match status" value="1"/>
</dbReference>
<keyword evidence="7" id="KW-1185">Reference proteome</keyword>
<evidence type="ECO:0000313" key="7">
    <source>
        <dbReference type="Proteomes" id="UP001161247"/>
    </source>
</evidence>
<dbReference type="Gene3D" id="2.40.330.10">
    <property type="entry name" value="DNA-binding pseudobarrel domain"/>
    <property type="match status" value="1"/>
</dbReference>
<keyword evidence="5" id="KW-0539">Nucleus</keyword>
<reference evidence="6" key="1">
    <citation type="submission" date="2023-03" db="EMBL/GenBank/DDBJ databases">
        <authorList>
            <person name="Julca I."/>
        </authorList>
    </citation>
    <scope>NUCLEOTIDE SEQUENCE</scope>
</reference>